<evidence type="ECO:0000256" key="1">
    <source>
        <dbReference type="ARBA" id="ARBA00022527"/>
    </source>
</evidence>
<reference evidence="3 4" key="1">
    <citation type="submission" date="2022-11" db="EMBL/GenBank/DDBJ databases">
        <title>Desulfobotulus tamanensis H1 sp. nov. - anaerobic, alkaliphilic, sulphate reducing bacterium isolated from terrestrial mud volcano.</title>
        <authorList>
            <person name="Frolova A."/>
            <person name="Merkel A.Y."/>
            <person name="Slobodkin A.I."/>
        </authorList>
    </citation>
    <scope>NUCLEOTIDE SEQUENCE [LARGE SCALE GENOMIC DNA]</scope>
    <source>
        <strain evidence="3 4">H1</strain>
    </source>
</reference>
<gene>
    <name evidence="3" type="ORF">OOT00_06185</name>
</gene>
<dbReference type="CDD" id="cd16936">
    <property type="entry name" value="HATPase_RsbW-like"/>
    <property type="match status" value="1"/>
</dbReference>
<dbReference type="InterPro" id="IPR036890">
    <property type="entry name" value="HATPase_C_sf"/>
</dbReference>
<keyword evidence="3" id="KW-0547">Nucleotide-binding</keyword>
<dbReference type="Proteomes" id="UP001209681">
    <property type="component" value="Unassembled WGS sequence"/>
</dbReference>
<keyword evidence="3" id="KW-0067">ATP-binding</keyword>
<protein>
    <submittedName>
        <fullName evidence="3">ATP-binding protein</fullName>
    </submittedName>
</protein>
<proteinExistence type="predicted"/>
<feature type="domain" description="Histidine kinase/HSP90-like ATPase" evidence="2">
    <location>
        <begin position="44"/>
        <end position="174"/>
    </location>
</feature>
<dbReference type="SUPFAM" id="SSF55874">
    <property type="entry name" value="ATPase domain of HSP90 chaperone/DNA topoisomerase II/histidine kinase"/>
    <property type="match status" value="1"/>
</dbReference>
<evidence type="ECO:0000259" key="2">
    <source>
        <dbReference type="Pfam" id="PF13581"/>
    </source>
</evidence>
<dbReference type="PANTHER" id="PTHR35526:SF3">
    <property type="entry name" value="ANTI-SIGMA-F FACTOR RSBW"/>
    <property type="match status" value="1"/>
</dbReference>
<dbReference type="PANTHER" id="PTHR35526">
    <property type="entry name" value="ANTI-SIGMA-F FACTOR RSBW-RELATED"/>
    <property type="match status" value="1"/>
</dbReference>
<dbReference type="Gene3D" id="3.30.565.10">
    <property type="entry name" value="Histidine kinase-like ATPase, C-terminal domain"/>
    <property type="match status" value="1"/>
</dbReference>
<keyword evidence="1" id="KW-0723">Serine/threonine-protein kinase</keyword>
<keyword evidence="4" id="KW-1185">Reference proteome</keyword>
<name>A0ABT3N7Z8_9BACT</name>
<evidence type="ECO:0000313" key="4">
    <source>
        <dbReference type="Proteomes" id="UP001209681"/>
    </source>
</evidence>
<keyword evidence="1" id="KW-0418">Kinase</keyword>
<dbReference type="InterPro" id="IPR003594">
    <property type="entry name" value="HATPase_dom"/>
</dbReference>
<sequence length="182" mass="20440">MPVLSFLAEDTMQALETQAAILGIQENDIREIRIEKECRIRMIFPAETRQLELIRRLAHSTASQAPGLDPQTADDISLALDEACTNIMAHAYDRHSHQKIIEVELSISSDSITIILTDQGESGRCFEPEKLRPPDMDALRVTPIPGGLGFHLIRKIMDAVTYEKGPGQPNRLTMKRYIHRPG</sequence>
<dbReference type="EMBL" id="JAPFPW010000005">
    <property type="protein sequence ID" value="MCW7753577.1"/>
    <property type="molecule type" value="Genomic_DNA"/>
</dbReference>
<dbReference type="InterPro" id="IPR050267">
    <property type="entry name" value="Anti-sigma-factor_SerPK"/>
</dbReference>
<comment type="caution">
    <text evidence="3">The sequence shown here is derived from an EMBL/GenBank/DDBJ whole genome shotgun (WGS) entry which is preliminary data.</text>
</comment>
<dbReference type="Pfam" id="PF13581">
    <property type="entry name" value="HATPase_c_2"/>
    <property type="match status" value="1"/>
</dbReference>
<accession>A0ABT3N7Z8</accession>
<dbReference type="RefSeq" id="WP_265424447.1">
    <property type="nucleotide sequence ID" value="NZ_JAPFPW010000005.1"/>
</dbReference>
<organism evidence="3 4">
    <name type="scientific">Desulfobotulus pelophilus</name>
    <dbReference type="NCBI Taxonomy" id="2823377"/>
    <lineage>
        <taxon>Bacteria</taxon>
        <taxon>Pseudomonadati</taxon>
        <taxon>Thermodesulfobacteriota</taxon>
        <taxon>Desulfobacteria</taxon>
        <taxon>Desulfobacterales</taxon>
        <taxon>Desulfobacteraceae</taxon>
        <taxon>Desulfobotulus</taxon>
    </lineage>
</organism>
<dbReference type="GO" id="GO:0005524">
    <property type="term" value="F:ATP binding"/>
    <property type="evidence" value="ECO:0007669"/>
    <property type="project" value="UniProtKB-KW"/>
</dbReference>
<evidence type="ECO:0000313" key="3">
    <source>
        <dbReference type="EMBL" id="MCW7753577.1"/>
    </source>
</evidence>
<keyword evidence="1" id="KW-0808">Transferase</keyword>